<accession>A0ACC3DHP7</accession>
<organism evidence="1 2">
    <name type="scientific">Coniosporium uncinatum</name>
    <dbReference type="NCBI Taxonomy" id="93489"/>
    <lineage>
        <taxon>Eukaryota</taxon>
        <taxon>Fungi</taxon>
        <taxon>Dikarya</taxon>
        <taxon>Ascomycota</taxon>
        <taxon>Pezizomycotina</taxon>
        <taxon>Dothideomycetes</taxon>
        <taxon>Dothideomycetes incertae sedis</taxon>
        <taxon>Coniosporium</taxon>
    </lineage>
</organism>
<name>A0ACC3DHP7_9PEZI</name>
<gene>
    <name evidence="1" type="ORF">LTS18_014112</name>
</gene>
<proteinExistence type="predicted"/>
<evidence type="ECO:0000313" key="2">
    <source>
        <dbReference type="Proteomes" id="UP001186974"/>
    </source>
</evidence>
<sequence length="140" mass="15824">LAVTTLLKEKAVVTDEEELLADIELLMRAALDEGWLEMEWFDNIPSGTGMEAEGEEVEGKEGDSVVPEAATPLRRTPRKKRRRAGLDDDDDDGDDGRLRQGLGTMFCDAINWLNEERRDDFREWKSDILERMARLEAAAG</sequence>
<evidence type="ECO:0000313" key="1">
    <source>
        <dbReference type="EMBL" id="KAK3075054.1"/>
    </source>
</evidence>
<reference evidence="1" key="1">
    <citation type="submission" date="2024-09" db="EMBL/GenBank/DDBJ databases">
        <title>Black Yeasts Isolated from many extreme environments.</title>
        <authorList>
            <person name="Coleine C."/>
            <person name="Stajich J.E."/>
            <person name="Selbmann L."/>
        </authorList>
    </citation>
    <scope>NUCLEOTIDE SEQUENCE</scope>
    <source>
        <strain evidence="1">CCFEE 5737</strain>
    </source>
</reference>
<keyword evidence="2" id="KW-1185">Reference proteome</keyword>
<dbReference type="Proteomes" id="UP001186974">
    <property type="component" value="Unassembled WGS sequence"/>
</dbReference>
<protein>
    <submittedName>
        <fullName evidence="1">Uncharacterized protein</fullName>
    </submittedName>
</protein>
<comment type="caution">
    <text evidence="1">The sequence shown here is derived from an EMBL/GenBank/DDBJ whole genome shotgun (WGS) entry which is preliminary data.</text>
</comment>
<feature type="non-terminal residue" evidence="1">
    <location>
        <position position="1"/>
    </location>
</feature>
<dbReference type="EMBL" id="JAWDJW010004465">
    <property type="protein sequence ID" value="KAK3075054.1"/>
    <property type="molecule type" value="Genomic_DNA"/>
</dbReference>